<dbReference type="GO" id="GO:0008097">
    <property type="term" value="F:5S rRNA binding"/>
    <property type="evidence" value="ECO:0007669"/>
    <property type="project" value="TreeGrafter"/>
</dbReference>
<proteinExistence type="inferred from homology"/>
<dbReference type="GO" id="GO:0003735">
    <property type="term" value="F:structural constituent of ribosome"/>
    <property type="evidence" value="ECO:0007669"/>
    <property type="project" value="InterPro"/>
</dbReference>
<evidence type="ECO:0000256" key="6">
    <source>
        <dbReference type="ARBA" id="ARBA00035197"/>
    </source>
</evidence>
<dbReference type="Pfam" id="PF00861">
    <property type="entry name" value="Ribosomal_L18p"/>
    <property type="match status" value="1"/>
</dbReference>
<evidence type="ECO:0000313" key="8">
    <source>
        <dbReference type="EMBL" id="KRO63279.1"/>
    </source>
</evidence>
<dbReference type="InterPro" id="IPR004389">
    <property type="entry name" value="Ribosomal_uL18_bac-type"/>
</dbReference>
<dbReference type="GO" id="GO:0006412">
    <property type="term" value="P:translation"/>
    <property type="evidence" value="ECO:0007669"/>
    <property type="project" value="UniProtKB-UniRule"/>
</dbReference>
<dbReference type="EMBL" id="LIBO01000001">
    <property type="protein sequence ID" value="KRO63279.1"/>
    <property type="molecule type" value="Genomic_DNA"/>
</dbReference>
<evidence type="ECO:0000256" key="5">
    <source>
        <dbReference type="ARBA" id="ARBA00023274"/>
    </source>
</evidence>
<dbReference type="PANTHER" id="PTHR12899">
    <property type="entry name" value="39S RIBOSOMAL PROTEIN L18, MITOCHONDRIAL"/>
    <property type="match status" value="1"/>
</dbReference>
<keyword evidence="5 7" id="KW-0687">Ribonucleoprotein</keyword>
<comment type="caution">
    <text evidence="8">The sequence shown here is derived from an EMBL/GenBank/DDBJ whole genome shotgun (WGS) entry which is preliminary data.</text>
</comment>
<dbReference type="GO" id="GO:0022625">
    <property type="term" value="C:cytosolic large ribosomal subunit"/>
    <property type="evidence" value="ECO:0007669"/>
    <property type="project" value="TreeGrafter"/>
</dbReference>
<accession>A0A0R2RKI2</accession>
<evidence type="ECO:0000256" key="3">
    <source>
        <dbReference type="ARBA" id="ARBA00022884"/>
    </source>
</evidence>
<comment type="subunit">
    <text evidence="7">Part of the 50S ribosomal subunit; part of the 5S rRNA/L5/L18/L25 subcomplex. Contacts the 5S and 23S rRNAs.</text>
</comment>
<dbReference type="SUPFAM" id="SSF53137">
    <property type="entry name" value="Translational machinery components"/>
    <property type="match status" value="1"/>
</dbReference>
<keyword evidence="3 7" id="KW-0694">RNA-binding</keyword>
<gene>
    <name evidence="7" type="primary">rplR</name>
    <name evidence="8" type="ORF">ABR82_05860</name>
</gene>
<keyword evidence="4 7" id="KW-0689">Ribosomal protein</keyword>
<dbReference type="HAMAP" id="MF_01337_B">
    <property type="entry name" value="Ribosomal_uL18_B"/>
    <property type="match status" value="1"/>
</dbReference>
<dbReference type="Proteomes" id="UP000051269">
    <property type="component" value="Unassembled WGS sequence"/>
</dbReference>
<dbReference type="InterPro" id="IPR005484">
    <property type="entry name" value="Ribosomal_uL18_bac/plant/anim"/>
</dbReference>
<sequence length="121" mass="13257">MPNPSKLRRERRVRIHKRIRLRLRGDATKPRLCVSFSGKNIYAQVVDDSAGKTLASVSTLEESLMKGIRANVAGAAKMGKEVAERASKKGISAVVFDRGGFLYHGKVKAFAEAARQAGLKF</sequence>
<dbReference type="InterPro" id="IPR057268">
    <property type="entry name" value="Ribosomal_L18"/>
</dbReference>
<evidence type="ECO:0000256" key="7">
    <source>
        <dbReference type="HAMAP-Rule" id="MF_01337"/>
    </source>
</evidence>
<organism evidence="8 9">
    <name type="scientific">Verrucomicrobia subdivision 6 bacterium BACL9 MAG-120507-bin52</name>
    <dbReference type="NCBI Taxonomy" id="1655590"/>
    <lineage>
        <taxon>Bacteria</taxon>
        <taxon>Pseudomonadati</taxon>
        <taxon>Verrucomicrobiota</taxon>
        <taxon>Verrucomicrobiia</taxon>
        <taxon>Verrucomicrobiales</taxon>
        <taxon>Verrucomicrobia subdivision 6</taxon>
    </lineage>
</organism>
<comment type="function">
    <text evidence="7">This is one of the proteins that bind and probably mediate the attachment of the 5S RNA into the large ribosomal subunit, where it forms part of the central protuberance.</text>
</comment>
<dbReference type="NCBIfam" id="TIGR00060">
    <property type="entry name" value="L18_bact"/>
    <property type="match status" value="1"/>
</dbReference>
<name>A0A0R2RKI2_9BACT</name>
<evidence type="ECO:0000313" key="9">
    <source>
        <dbReference type="Proteomes" id="UP000051269"/>
    </source>
</evidence>
<evidence type="ECO:0000256" key="4">
    <source>
        <dbReference type="ARBA" id="ARBA00022980"/>
    </source>
</evidence>
<comment type="similarity">
    <text evidence="1 7">Belongs to the universal ribosomal protein uL18 family.</text>
</comment>
<dbReference type="CDD" id="cd00432">
    <property type="entry name" value="Ribosomal_L18_L5e"/>
    <property type="match status" value="1"/>
</dbReference>
<evidence type="ECO:0000256" key="1">
    <source>
        <dbReference type="ARBA" id="ARBA00007116"/>
    </source>
</evidence>
<evidence type="ECO:0000256" key="2">
    <source>
        <dbReference type="ARBA" id="ARBA00022730"/>
    </source>
</evidence>
<dbReference type="PANTHER" id="PTHR12899:SF3">
    <property type="entry name" value="LARGE RIBOSOMAL SUBUNIT PROTEIN UL18M"/>
    <property type="match status" value="1"/>
</dbReference>
<protein>
    <recommendedName>
        <fullName evidence="6 7">Large ribosomal subunit protein uL18</fullName>
    </recommendedName>
</protein>
<dbReference type="FunFam" id="3.30.420.100:FF:000001">
    <property type="entry name" value="50S ribosomal protein L18"/>
    <property type="match status" value="1"/>
</dbReference>
<reference evidence="8 9" key="1">
    <citation type="submission" date="2015-10" db="EMBL/GenBank/DDBJ databases">
        <title>Metagenome-Assembled Genomes uncover a global brackish microbiome.</title>
        <authorList>
            <person name="Hugerth L.W."/>
            <person name="Larsson J."/>
            <person name="Alneberg J."/>
            <person name="Lindh M.V."/>
            <person name="Legrand C."/>
            <person name="Pinhassi J."/>
            <person name="Andersson A.F."/>
        </authorList>
    </citation>
    <scope>NUCLEOTIDE SEQUENCE [LARGE SCALE GENOMIC DNA]</scope>
    <source>
        <strain evidence="8">BACL18 MAG-120507-bin52</strain>
    </source>
</reference>
<dbReference type="AlphaFoldDB" id="A0A0R2RKI2"/>
<dbReference type="Gene3D" id="3.30.420.100">
    <property type="match status" value="1"/>
</dbReference>
<keyword evidence="2 7" id="KW-0699">rRNA-binding</keyword>